<feature type="transmembrane region" description="Helical" evidence="2">
    <location>
        <begin position="242"/>
        <end position="264"/>
    </location>
</feature>
<reference evidence="3 4" key="1">
    <citation type="journal article" date="2023" name="Int. J. Syst. Evol. Microbiol.">
        <title>Sellimonas catena sp. nov., isolated from human faeces.</title>
        <authorList>
            <person name="Hisatomi A."/>
            <person name="Ohkuma M."/>
            <person name="Sakamoto M."/>
        </authorList>
    </citation>
    <scope>NUCLEOTIDE SEQUENCE [LARGE SCALE GENOMIC DNA]</scope>
    <source>
        <strain evidence="3 4">12EGH17</strain>
    </source>
</reference>
<feature type="transmembrane region" description="Helical" evidence="2">
    <location>
        <begin position="217"/>
        <end position="236"/>
    </location>
</feature>
<dbReference type="RefSeq" id="WP_281872543.1">
    <property type="nucleotide sequence ID" value="NZ_BSBO01000011.1"/>
</dbReference>
<keyword evidence="2" id="KW-0472">Membrane</keyword>
<feature type="region of interest" description="Disordered" evidence="1">
    <location>
        <begin position="304"/>
        <end position="339"/>
    </location>
</feature>
<feature type="transmembrane region" description="Helical" evidence="2">
    <location>
        <begin position="111"/>
        <end position="129"/>
    </location>
</feature>
<feature type="transmembrane region" description="Helical" evidence="2">
    <location>
        <begin position="188"/>
        <end position="205"/>
    </location>
</feature>
<organism evidence="3 4">
    <name type="scientific">Sellimonas catena</name>
    <dbReference type="NCBI Taxonomy" id="2994035"/>
    <lineage>
        <taxon>Bacteria</taxon>
        <taxon>Bacillati</taxon>
        <taxon>Bacillota</taxon>
        <taxon>Clostridia</taxon>
        <taxon>Lachnospirales</taxon>
        <taxon>Lachnospiraceae</taxon>
        <taxon>Sellimonas</taxon>
    </lineage>
</organism>
<name>A0A9W6C6M3_9FIRM</name>
<accession>A0A9W6C6M3</accession>
<dbReference type="AlphaFoldDB" id="A0A9W6C6M3"/>
<comment type="caution">
    <text evidence="3">The sequence shown here is derived from an EMBL/GenBank/DDBJ whole genome shotgun (WGS) entry which is preliminary data.</text>
</comment>
<gene>
    <name evidence="3" type="ORF">Selli1_13270</name>
</gene>
<feature type="transmembrane region" description="Helical" evidence="2">
    <location>
        <begin position="56"/>
        <end position="79"/>
    </location>
</feature>
<keyword evidence="4" id="KW-1185">Reference proteome</keyword>
<evidence type="ECO:0000256" key="1">
    <source>
        <dbReference type="SAM" id="MobiDB-lite"/>
    </source>
</evidence>
<feature type="transmembrane region" description="Helical" evidence="2">
    <location>
        <begin position="162"/>
        <end position="182"/>
    </location>
</feature>
<evidence type="ECO:0000313" key="4">
    <source>
        <dbReference type="Proteomes" id="UP001145145"/>
    </source>
</evidence>
<feature type="transmembrane region" description="Helical" evidence="2">
    <location>
        <begin position="85"/>
        <end position="104"/>
    </location>
</feature>
<evidence type="ECO:0000256" key="2">
    <source>
        <dbReference type="SAM" id="Phobius"/>
    </source>
</evidence>
<evidence type="ECO:0000313" key="3">
    <source>
        <dbReference type="EMBL" id="GLG04153.1"/>
    </source>
</evidence>
<keyword evidence="2" id="KW-1133">Transmembrane helix</keyword>
<sequence>MSNLFVLKEQLQAFYAKYSKEVDKIVQFLLAFIVFYLVNSKIGYMEAVANPLVTLILALICAFLPGTLTVLVTAVLILIHVYALSMGVMIVTAALFAVMFIFYFRFTPEKSMIVLLVMVAYFFKIPFAVPMAFALMGTPICIIPIFFGTLIYSMINYLEMSATAVTGASGMAGEMTLFATQILQNKEMWIYIASFVVAVLVVYTLRTSEFDQSWKIGVAAGAVADIIVIVAGSIVFSVQIDYVTLIFGNIISVLLALILEFFIFSVDYSKAEKFQYEDDEYYYYVKAIPKVSVAVPEKRVKKISRRKTDSKKNENKNRDTRIEEIEEVSPSPAEKTTEKTYIPGMTEEMLLAKQLQEEMDLEKLLKNELDDKDESK</sequence>
<feature type="compositionally biased region" description="Basic and acidic residues" evidence="1">
    <location>
        <begin position="306"/>
        <end position="323"/>
    </location>
</feature>
<feature type="transmembrane region" description="Helical" evidence="2">
    <location>
        <begin position="25"/>
        <end position="44"/>
    </location>
</feature>
<dbReference type="Proteomes" id="UP001145145">
    <property type="component" value="Unassembled WGS sequence"/>
</dbReference>
<protein>
    <submittedName>
        <fullName evidence="3">Uncharacterized protein</fullName>
    </submittedName>
</protein>
<feature type="transmembrane region" description="Helical" evidence="2">
    <location>
        <begin position="135"/>
        <end position="155"/>
    </location>
</feature>
<keyword evidence="2" id="KW-0812">Transmembrane</keyword>
<dbReference type="EMBL" id="BSBO01000011">
    <property type="protein sequence ID" value="GLG04153.1"/>
    <property type="molecule type" value="Genomic_DNA"/>
</dbReference>
<proteinExistence type="predicted"/>